<dbReference type="Proteomes" id="UP001444625">
    <property type="component" value="Unassembled WGS sequence"/>
</dbReference>
<dbReference type="InterPro" id="IPR043519">
    <property type="entry name" value="NT_sf"/>
</dbReference>
<keyword evidence="5" id="KW-1185">Reference proteome</keyword>
<reference evidence="4 5" key="1">
    <citation type="submission" date="2024-05" db="EMBL/GenBank/DDBJ databases">
        <authorList>
            <person name="Haq I."/>
            <person name="Ullah Z."/>
            <person name="Ahmad R."/>
            <person name="Li M."/>
            <person name="Tong Y."/>
        </authorList>
    </citation>
    <scope>NUCLEOTIDE SEQUENCE [LARGE SCALE GENOMIC DNA]</scope>
    <source>
        <strain evidence="4 5">16A2E</strain>
    </source>
</reference>
<gene>
    <name evidence="4" type="ORF">ABC228_03755</name>
</gene>
<evidence type="ECO:0000313" key="5">
    <source>
        <dbReference type="Proteomes" id="UP001444625"/>
    </source>
</evidence>
<keyword evidence="1" id="KW-0808">Transferase</keyword>
<evidence type="ECO:0000259" key="3">
    <source>
        <dbReference type="Pfam" id="PF13427"/>
    </source>
</evidence>
<dbReference type="SUPFAM" id="SSF81301">
    <property type="entry name" value="Nucleotidyltransferase"/>
    <property type="match status" value="1"/>
</dbReference>
<feature type="domain" description="Adenylyltransferase AadA C-terminal" evidence="3">
    <location>
        <begin position="188"/>
        <end position="238"/>
    </location>
</feature>
<evidence type="ECO:0000256" key="1">
    <source>
        <dbReference type="ARBA" id="ARBA00022679"/>
    </source>
</evidence>
<dbReference type="EMBL" id="JBDIML010000001">
    <property type="protein sequence ID" value="MEN2766290.1"/>
    <property type="molecule type" value="Genomic_DNA"/>
</dbReference>
<organism evidence="4 5">
    <name type="scientific">Ornithinibacillus xuwenensis</name>
    <dbReference type="NCBI Taxonomy" id="3144668"/>
    <lineage>
        <taxon>Bacteria</taxon>
        <taxon>Bacillati</taxon>
        <taxon>Bacillota</taxon>
        <taxon>Bacilli</taxon>
        <taxon>Bacillales</taxon>
        <taxon>Bacillaceae</taxon>
        <taxon>Ornithinibacillus</taxon>
    </lineage>
</organism>
<feature type="domain" description="Polymerase nucleotidyl transferase" evidence="2">
    <location>
        <begin position="12"/>
        <end position="61"/>
    </location>
</feature>
<comment type="caution">
    <text evidence="4">The sequence shown here is derived from an EMBL/GenBank/DDBJ whole genome shotgun (WGS) entry which is preliminary data.</text>
</comment>
<evidence type="ECO:0000259" key="2">
    <source>
        <dbReference type="Pfam" id="PF01909"/>
    </source>
</evidence>
<evidence type="ECO:0000313" key="4">
    <source>
        <dbReference type="EMBL" id="MEN2766290.1"/>
    </source>
</evidence>
<dbReference type="InterPro" id="IPR002934">
    <property type="entry name" value="Polymerase_NTP_transf_dom"/>
</dbReference>
<keyword evidence="4" id="KW-0548">Nucleotidyltransferase</keyword>
<accession>A0ABU9XDF1</accession>
<dbReference type="InterPro" id="IPR025184">
    <property type="entry name" value="AadA_C"/>
</dbReference>
<dbReference type="RefSeq" id="WP_345823743.1">
    <property type="nucleotide sequence ID" value="NZ_JBDIML010000001.1"/>
</dbReference>
<protein>
    <submittedName>
        <fullName evidence="4">Aminoglycoside adenylyltransferase domain-containing protein</fullName>
    </submittedName>
</protein>
<dbReference type="Pfam" id="PF01909">
    <property type="entry name" value="NTP_transf_2"/>
    <property type="match status" value="1"/>
</dbReference>
<proteinExistence type="predicted"/>
<dbReference type="GO" id="GO:0016779">
    <property type="term" value="F:nucleotidyltransferase activity"/>
    <property type="evidence" value="ECO:0007669"/>
    <property type="project" value="UniProtKB-KW"/>
</dbReference>
<name>A0ABU9XDF1_9BACI</name>
<dbReference type="Pfam" id="PF13427">
    <property type="entry name" value="AadA_C"/>
    <property type="match status" value="1"/>
</dbReference>
<sequence>MNIPIEINHVLEKYFENMESKLPKLLDSYYIYGSTSLGEYNRGISDIDFVAILVHDASEQEVNSLLEIHRSMQKQFPKLILDGIYIIADGSDSFSGNKTLRFNEGEFHGYGKFNNHSIDAFQLKTYGIRIKGKENESLTFDVDWEILLRNMRNNLNTYWVNWLNGCKKTLSRQYLSLFVSLDTLEWGVLGVSRLYYTFKEKDITSKVGAGEYALKNVPQRWHKIIQESLRLRKGNKKSHYISIFKRRKDALDYIDYLIRECNSLFK</sequence>